<sequence length="1062" mass="116592">MADTLPQPTPSGMERGRHRSSSRLRSDGDRPSSRASQHRVEEGCHPPVLPKAFSGMLKTTTETGDIGMFSIKPSRVPHPPGSPRKVNGFYRDAGQQLRNIPRYDSPGIIDDRRRLPSYSRDAASEVISMYETASQKSTNRRYDDPEYRSYSMNQTYFQYALTNQRSYSSLRSHPDGGNQLQRPRSPFAYPARLRRPGFRPSSPALTDGGLVDYSRRTEIERGSHVARTSSPASMYTSAHRRPYGPATLRSNANRSTHSLLSQSSPPRRSISPLPQPDDGTPSSEWLRRHGPTSRNSSPARSTFSFASTANLCQPPAASTTTTPGKPSPLYYDYTEDFDIDDYNRPVSLEPPPTFRVDKTIPEDRPLSSPSWQNGSDDGTFQANSRSSPRKIPAAHRDTNGNNTGGEPKSPRLELESLTDTASDDALNGTVVRGKQVVRLSGQGFGAQEPSRGVGETFGIPTNPSFEINTAAVNEDNKGDFGNDSSLMETASMRTSGYSFNTHLKKFPPPPGASKTSGTLKENNYPRQSSDTMDGRARENFNSHNLPSPTSPEQARVDGAADHAFENPLATPKNLKRPSQQLRTGNGNDAENERPAIKINSSEVSRSNTQSPTVSQAQFNTPKARGSLPTGLSPKKDIVETPSKPTSSLVHRPSKKRRMEATTEPLFRSVEVPNFSHQIPRRLATRSESPMLAPKPISPARQLKLKNSVPQLMKALPAVPHQSEKAPRAVSPLGRLATSGIRDQAAESLPALHSGNASISPISQVFSVGPSTGGSNLITSIPAVIEDETDDAFQPRKRKLKLRASVSARPISADSRPWNREDSYPWSEADDDNEPLFTPNRGEEPTGTTQPKFKFNVIRASNSTMGTILVNRDCNDPRPNGGIMLKSPKDLFTAATGFDGMFSSITRHLHGGKENADSEGRADHGLVEQSDRRNIGGTVLSGSNLNPTTSSISHDSEHSFERLNLRKRISNLRSRVAGPYLSRQAAQSYDDMTWRSLNREGAPSPSPARSHPNLHVPEPHTEPERRRTAAGRAQVHHIRVRLSEWFRGAKLAISSHVRRSGQQ</sequence>
<evidence type="ECO:0000313" key="2">
    <source>
        <dbReference type="EMBL" id="KAG9248862.1"/>
    </source>
</evidence>
<feature type="compositionally biased region" description="Polar residues" evidence="1">
    <location>
        <begin position="292"/>
        <end position="324"/>
    </location>
</feature>
<feature type="compositionally biased region" description="Polar residues" evidence="1">
    <location>
        <begin position="513"/>
        <end position="531"/>
    </location>
</feature>
<dbReference type="Proteomes" id="UP000887226">
    <property type="component" value="Unassembled WGS sequence"/>
</dbReference>
<accession>A0A9P8CJC8</accession>
<feature type="compositionally biased region" description="Basic and acidic residues" evidence="1">
    <location>
        <begin position="355"/>
        <end position="365"/>
    </location>
</feature>
<feature type="region of interest" description="Disordered" evidence="1">
    <location>
        <begin position="909"/>
        <end position="956"/>
    </location>
</feature>
<proteinExistence type="predicted"/>
<feature type="compositionally biased region" description="Polar residues" evidence="1">
    <location>
        <begin position="226"/>
        <end position="236"/>
    </location>
</feature>
<dbReference type="EMBL" id="MU253742">
    <property type="protein sequence ID" value="KAG9248862.1"/>
    <property type="molecule type" value="Genomic_DNA"/>
</dbReference>
<protein>
    <submittedName>
        <fullName evidence="2">Uncharacterized protein</fullName>
    </submittedName>
</protein>
<feature type="compositionally biased region" description="Basic and acidic residues" evidence="1">
    <location>
        <begin position="554"/>
        <end position="564"/>
    </location>
</feature>
<feature type="region of interest" description="Disordered" evidence="1">
    <location>
        <begin position="1"/>
        <end position="54"/>
    </location>
</feature>
<feature type="compositionally biased region" description="Basic and acidic residues" evidence="1">
    <location>
        <begin position="910"/>
        <end position="933"/>
    </location>
</feature>
<feature type="compositionally biased region" description="Basic and acidic residues" evidence="1">
    <location>
        <begin position="213"/>
        <end position="223"/>
    </location>
</feature>
<dbReference type="OrthoDB" id="4156126at2759"/>
<name>A0A9P8CJC8_9HELO</name>
<evidence type="ECO:0000256" key="1">
    <source>
        <dbReference type="SAM" id="MobiDB-lite"/>
    </source>
</evidence>
<feature type="region of interest" description="Disordered" evidence="1">
    <location>
        <begin position="499"/>
        <end position="661"/>
    </location>
</feature>
<keyword evidence="3" id="KW-1185">Reference proteome</keyword>
<feature type="compositionally biased region" description="Polar residues" evidence="1">
    <location>
        <begin position="248"/>
        <end position="257"/>
    </location>
</feature>
<dbReference type="AlphaFoldDB" id="A0A9P8CJC8"/>
<feature type="region of interest" description="Disordered" evidence="1">
    <location>
        <begin position="168"/>
        <end position="412"/>
    </location>
</feature>
<feature type="compositionally biased region" description="Polar residues" evidence="1">
    <location>
        <begin position="576"/>
        <end position="588"/>
    </location>
</feature>
<feature type="compositionally biased region" description="Polar residues" evidence="1">
    <location>
        <begin position="541"/>
        <end position="552"/>
    </location>
</feature>
<comment type="caution">
    <text evidence="2">The sequence shown here is derived from an EMBL/GenBank/DDBJ whole genome shotgun (WGS) entry which is preliminary data.</text>
</comment>
<feature type="compositionally biased region" description="Basic and acidic residues" evidence="1">
    <location>
        <begin position="24"/>
        <end position="44"/>
    </location>
</feature>
<organism evidence="2 3">
    <name type="scientific">Calycina marina</name>
    <dbReference type="NCBI Taxonomy" id="1763456"/>
    <lineage>
        <taxon>Eukaryota</taxon>
        <taxon>Fungi</taxon>
        <taxon>Dikarya</taxon>
        <taxon>Ascomycota</taxon>
        <taxon>Pezizomycotina</taxon>
        <taxon>Leotiomycetes</taxon>
        <taxon>Helotiales</taxon>
        <taxon>Pezizellaceae</taxon>
        <taxon>Calycina</taxon>
    </lineage>
</organism>
<feature type="compositionally biased region" description="Low complexity" evidence="1">
    <location>
        <begin position="258"/>
        <end position="272"/>
    </location>
</feature>
<gene>
    <name evidence="2" type="ORF">BJ878DRAFT_266030</name>
</gene>
<feature type="compositionally biased region" description="Polar residues" evidence="1">
    <location>
        <begin position="598"/>
        <end position="620"/>
    </location>
</feature>
<feature type="region of interest" description="Disordered" evidence="1">
    <location>
        <begin position="804"/>
        <end position="849"/>
    </location>
</feature>
<feature type="region of interest" description="Disordered" evidence="1">
    <location>
        <begin position="995"/>
        <end position="1033"/>
    </location>
</feature>
<reference evidence="2" key="1">
    <citation type="journal article" date="2021" name="IMA Fungus">
        <title>Genomic characterization of three marine fungi, including Emericellopsis atlantica sp. nov. with signatures of a generalist lifestyle and marine biomass degradation.</title>
        <authorList>
            <person name="Hagestad O.C."/>
            <person name="Hou L."/>
            <person name="Andersen J.H."/>
            <person name="Hansen E.H."/>
            <person name="Altermark B."/>
            <person name="Li C."/>
            <person name="Kuhnert E."/>
            <person name="Cox R.J."/>
            <person name="Crous P.W."/>
            <person name="Spatafora J.W."/>
            <person name="Lail K."/>
            <person name="Amirebrahimi M."/>
            <person name="Lipzen A."/>
            <person name="Pangilinan J."/>
            <person name="Andreopoulos W."/>
            <person name="Hayes R.D."/>
            <person name="Ng V."/>
            <person name="Grigoriev I.V."/>
            <person name="Jackson S.A."/>
            <person name="Sutton T.D.S."/>
            <person name="Dobson A.D.W."/>
            <person name="Rama T."/>
        </authorList>
    </citation>
    <scope>NUCLEOTIDE SEQUENCE</scope>
    <source>
        <strain evidence="2">TRa3180A</strain>
    </source>
</reference>
<feature type="compositionally biased region" description="Polar residues" evidence="1">
    <location>
        <begin position="939"/>
        <end position="952"/>
    </location>
</feature>
<feature type="compositionally biased region" description="Basic and acidic residues" evidence="1">
    <location>
        <begin position="1016"/>
        <end position="1026"/>
    </location>
</feature>
<evidence type="ECO:0000313" key="3">
    <source>
        <dbReference type="Proteomes" id="UP000887226"/>
    </source>
</evidence>
<feature type="compositionally biased region" description="Polar residues" evidence="1">
    <location>
        <begin position="367"/>
        <end position="386"/>
    </location>
</feature>